<sequence>MSFTASTICRYTLLAISLLLPVTPVYAQDTPPASCPSPGAPPSAKEFYRFIKKFKAEDLKRTETLLQSSVQQLDCQQVFKLKIVNRVGDVSHRYYDTRSFELVLDDSLQQLDPIDRVFRQLDKLVGDEEADKEKHQQKEQ</sequence>
<proteinExistence type="predicted"/>
<comment type="caution">
    <text evidence="2">The sequence shown here is derived from an EMBL/GenBank/DDBJ whole genome shotgun (WGS) entry which is preliminary data.</text>
</comment>
<keyword evidence="1" id="KW-0732">Signal</keyword>
<accession>A0A917Z3D7</accession>
<feature type="signal peptide" evidence="1">
    <location>
        <begin position="1"/>
        <end position="27"/>
    </location>
</feature>
<evidence type="ECO:0000313" key="3">
    <source>
        <dbReference type="Proteomes" id="UP000606935"/>
    </source>
</evidence>
<dbReference type="RefSeq" id="WP_188698570.1">
    <property type="nucleotide sequence ID" value="NZ_BMLS01000008.1"/>
</dbReference>
<reference evidence="2" key="1">
    <citation type="journal article" date="2014" name="Int. J. Syst. Evol. Microbiol.">
        <title>Complete genome sequence of Corynebacterium casei LMG S-19264T (=DSM 44701T), isolated from a smear-ripened cheese.</title>
        <authorList>
            <consortium name="US DOE Joint Genome Institute (JGI-PGF)"/>
            <person name="Walter F."/>
            <person name="Albersmeier A."/>
            <person name="Kalinowski J."/>
            <person name="Ruckert C."/>
        </authorList>
    </citation>
    <scope>NUCLEOTIDE SEQUENCE</scope>
    <source>
        <strain evidence="2">CGMCC 1.7086</strain>
    </source>
</reference>
<gene>
    <name evidence="2" type="ORF">GCM10010982_36060</name>
</gene>
<reference evidence="2" key="2">
    <citation type="submission" date="2020-09" db="EMBL/GenBank/DDBJ databases">
        <authorList>
            <person name="Sun Q."/>
            <person name="Zhou Y."/>
        </authorList>
    </citation>
    <scope>NUCLEOTIDE SEQUENCE</scope>
    <source>
        <strain evidence="2">CGMCC 1.7086</strain>
    </source>
</reference>
<dbReference type="Proteomes" id="UP000606935">
    <property type="component" value="Unassembled WGS sequence"/>
</dbReference>
<dbReference type="EMBL" id="BMLS01000008">
    <property type="protein sequence ID" value="GGO74083.1"/>
    <property type="molecule type" value="Genomic_DNA"/>
</dbReference>
<keyword evidence="3" id="KW-1185">Reference proteome</keyword>
<organism evidence="2 3">
    <name type="scientific">Bowmanella pacifica</name>
    <dbReference type="NCBI Taxonomy" id="502051"/>
    <lineage>
        <taxon>Bacteria</taxon>
        <taxon>Pseudomonadati</taxon>
        <taxon>Pseudomonadota</taxon>
        <taxon>Gammaproteobacteria</taxon>
        <taxon>Alteromonadales</taxon>
        <taxon>Alteromonadaceae</taxon>
        <taxon>Bowmanella</taxon>
    </lineage>
</organism>
<name>A0A917Z3D7_9ALTE</name>
<evidence type="ECO:0000313" key="2">
    <source>
        <dbReference type="EMBL" id="GGO74083.1"/>
    </source>
</evidence>
<evidence type="ECO:0008006" key="4">
    <source>
        <dbReference type="Google" id="ProtNLM"/>
    </source>
</evidence>
<evidence type="ECO:0000256" key="1">
    <source>
        <dbReference type="SAM" id="SignalP"/>
    </source>
</evidence>
<protein>
    <recommendedName>
        <fullName evidence="4">DUF4476 domain-containing protein</fullName>
    </recommendedName>
</protein>
<feature type="chain" id="PRO_5037778062" description="DUF4476 domain-containing protein" evidence="1">
    <location>
        <begin position="28"/>
        <end position="140"/>
    </location>
</feature>
<dbReference type="AlphaFoldDB" id="A0A917Z3D7"/>